<keyword evidence="2" id="KW-1185">Reference proteome</keyword>
<comment type="caution">
    <text evidence="1">The sequence shown here is derived from an EMBL/GenBank/DDBJ whole genome shotgun (WGS) entry which is preliminary data.</text>
</comment>
<organism evidence="1 2">
    <name type="scientific">Planctomyces bekefii</name>
    <dbReference type="NCBI Taxonomy" id="1653850"/>
    <lineage>
        <taxon>Bacteria</taxon>
        <taxon>Pseudomonadati</taxon>
        <taxon>Planctomycetota</taxon>
        <taxon>Planctomycetia</taxon>
        <taxon>Planctomycetales</taxon>
        <taxon>Planctomycetaceae</taxon>
        <taxon>Planctomyces</taxon>
    </lineage>
</organism>
<gene>
    <name evidence="1" type="ORF">E3A20_22060</name>
</gene>
<name>A0A5C6M662_9PLAN</name>
<evidence type="ECO:0000313" key="1">
    <source>
        <dbReference type="EMBL" id="TWW08664.1"/>
    </source>
</evidence>
<sequence length="81" mass="8990">CWTAETAPEAVAAINPRVLSDLRRLVTDFLGRDIWVPVSRKVSENPGACRQKEGSLRAKLQSVLGLVYKTMFNIVLTYVLG</sequence>
<protein>
    <submittedName>
        <fullName evidence="1">Uncharacterized protein</fullName>
    </submittedName>
</protein>
<dbReference type="Proteomes" id="UP000321083">
    <property type="component" value="Unassembled WGS sequence"/>
</dbReference>
<evidence type="ECO:0000313" key="2">
    <source>
        <dbReference type="Proteomes" id="UP000321083"/>
    </source>
</evidence>
<reference evidence="1 2" key="2">
    <citation type="submission" date="2019-08" db="EMBL/GenBank/DDBJ databases">
        <authorList>
            <person name="Henke P."/>
        </authorList>
    </citation>
    <scope>NUCLEOTIDE SEQUENCE [LARGE SCALE GENOMIC DNA]</scope>
    <source>
        <strain evidence="1">Phe10_nw2017</strain>
    </source>
</reference>
<proteinExistence type="predicted"/>
<dbReference type="EMBL" id="SRHE01000560">
    <property type="protein sequence ID" value="TWW08664.1"/>
    <property type="molecule type" value="Genomic_DNA"/>
</dbReference>
<accession>A0A5C6M662</accession>
<feature type="non-terminal residue" evidence="1">
    <location>
        <position position="1"/>
    </location>
</feature>
<dbReference type="AlphaFoldDB" id="A0A5C6M662"/>
<reference evidence="1 2" key="1">
    <citation type="submission" date="2019-08" db="EMBL/GenBank/DDBJ databases">
        <title>100 year-old enigma solved: identification of Planctomyces bekefii, the type genus and species of the phylum Planctomycetes.</title>
        <authorList>
            <person name="Svetlana D.N."/>
            <person name="Overmann J."/>
        </authorList>
    </citation>
    <scope>NUCLEOTIDE SEQUENCE [LARGE SCALE GENOMIC DNA]</scope>
    <source>
        <strain evidence="1">Phe10_nw2017</strain>
    </source>
</reference>